<keyword evidence="2 8" id="KW-0963">Cytoplasm</keyword>
<dbReference type="InterPro" id="IPR033910">
    <property type="entry name" value="GluRS_core"/>
</dbReference>
<dbReference type="GO" id="GO:0005524">
    <property type="term" value="F:ATP binding"/>
    <property type="evidence" value="ECO:0007669"/>
    <property type="project" value="UniProtKB-UniRule"/>
</dbReference>
<evidence type="ECO:0000259" key="10">
    <source>
        <dbReference type="Pfam" id="PF19269"/>
    </source>
</evidence>
<evidence type="ECO:0000313" key="12">
    <source>
        <dbReference type="Proteomes" id="UP000000445"/>
    </source>
</evidence>
<dbReference type="PANTHER" id="PTHR43311">
    <property type="entry name" value="GLUTAMATE--TRNA LIGASE"/>
    <property type="match status" value="1"/>
</dbReference>
<name>B9K7Q4_THENN</name>
<dbReference type="FunFam" id="1.10.1160.10:FF:000003">
    <property type="entry name" value="Glutamate--tRNA ligase 2"/>
    <property type="match status" value="1"/>
</dbReference>
<feature type="binding site" evidence="8">
    <location>
        <position position="237"/>
    </location>
    <ligand>
        <name>ATP</name>
        <dbReference type="ChEBI" id="CHEBI:30616"/>
    </ligand>
</feature>
<dbReference type="eggNOG" id="COG0008">
    <property type="taxonomic scope" value="Bacteria"/>
</dbReference>
<dbReference type="STRING" id="309803.CTN_0811"/>
<dbReference type="InterPro" id="IPR020061">
    <property type="entry name" value="Glu_tRNA_lig_a-bdl"/>
</dbReference>
<dbReference type="InterPro" id="IPR014729">
    <property type="entry name" value="Rossmann-like_a/b/a_fold"/>
</dbReference>
<sequence length="467" mass="55027">MLDLVRVRFAPSPTGHLHVGGARTALFNWMFARKEGGKFILRIEDTDLERSSMEFERQILDSLRWCGLDWDEGPDVDGDHGPYRQSERLDIYREHARKLVEEKRAYYVVYDKEDPTRELFSTFDYPEEYARKGHPVTVKFKVLPGKTTFEDLLKGQMEFDNSTIEDFIIMKSNGFPTYNFAVVVDDHLMEISHVFRGEDHLSNTPKQIMIYEAFGWETPVFMHIPLILGPDRTPLSKRHGATSVEHFRKEGILSRALMNYLALLGWKVEGDEIFTIEERLQSFDPRDISNKGVIFDYQKLEWVNGKHMRRIELDDLKREFVEWAEYVGKTIPDVDDEYFLNSLRICREKVNTLSQLYDIMYPFLSEEYEYEKDYIEKFLKKEESEEVLKEVKKELEKLDNWNMEQIERVLREVAGRGIASKKVVFQLVRGAVTGKLVTPGLFETIEVLGKERTLRRLERTLRFLKDL</sequence>
<evidence type="ECO:0000256" key="1">
    <source>
        <dbReference type="ARBA" id="ARBA00007894"/>
    </source>
</evidence>
<dbReference type="Gene3D" id="1.10.8.70">
    <property type="entry name" value="Glutamate-tRNA synthetase, class I, anticodon-binding domain 1"/>
    <property type="match status" value="1"/>
</dbReference>
<reference evidence="11 12" key="1">
    <citation type="journal article" date="2009" name="Biosci. Biotechnol. Biochem.">
        <title>WeGAS: a web-based microbial genome annotation system.</title>
        <authorList>
            <person name="Lee D."/>
            <person name="Seo H."/>
            <person name="Park C."/>
            <person name="Park K."/>
        </authorList>
    </citation>
    <scope>NUCLEOTIDE SEQUENCE [LARGE SCALE GENOMIC DNA]</scope>
    <source>
        <strain evidence="12">ATCC 49049 / DSM 4359 / NBRC 107923 / NS-E</strain>
    </source>
</reference>
<dbReference type="HAMAP" id="MF_00022">
    <property type="entry name" value="Glu_tRNA_synth_type1"/>
    <property type="match status" value="1"/>
</dbReference>
<dbReference type="SUPFAM" id="SSF52374">
    <property type="entry name" value="Nucleotidylyl transferase"/>
    <property type="match status" value="1"/>
</dbReference>
<accession>B9K7Q4</accession>
<evidence type="ECO:0000313" key="11">
    <source>
        <dbReference type="EMBL" id="ACM22986.1"/>
    </source>
</evidence>
<evidence type="ECO:0000256" key="5">
    <source>
        <dbReference type="ARBA" id="ARBA00022840"/>
    </source>
</evidence>
<evidence type="ECO:0000256" key="7">
    <source>
        <dbReference type="ARBA" id="ARBA00023146"/>
    </source>
</evidence>
<feature type="domain" description="Glutamyl/glutaminyl-tRNA synthetase class Ib catalytic" evidence="9">
    <location>
        <begin position="5"/>
        <end position="302"/>
    </location>
</feature>
<keyword evidence="12" id="KW-1185">Reference proteome</keyword>
<dbReference type="GO" id="GO:0005829">
    <property type="term" value="C:cytosol"/>
    <property type="evidence" value="ECO:0007669"/>
    <property type="project" value="TreeGrafter"/>
</dbReference>
<dbReference type="GO" id="GO:0006424">
    <property type="term" value="P:glutamyl-tRNA aminoacylation"/>
    <property type="evidence" value="ECO:0007669"/>
    <property type="project" value="UniProtKB-UniRule"/>
</dbReference>
<proteinExistence type="inferred from homology"/>
<dbReference type="InterPro" id="IPR004527">
    <property type="entry name" value="Glu-tRNA-ligase_bac/mito"/>
</dbReference>
<evidence type="ECO:0000256" key="3">
    <source>
        <dbReference type="ARBA" id="ARBA00022598"/>
    </source>
</evidence>
<evidence type="ECO:0000259" key="9">
    <source>
        <dbReference type="Pfam" id="PF00749"/>
    </source>
</evidence>
<evidence type="ECO:0000256" key="8">
    <source>
        <dbReference type="HAMAP-Rule" id="MF_00022"/>
    </source>
</evidence>
<dbReference type="EMBL" id="CP000916">
    <property type="protein sequence ID" value="ACM22986.1"/>
    <property type="molecule type" value="Genomic_DNA"/>
</dbReference>
<keyword evidence="3 8" id="KW-0436">Ligase</keyword>
<dbReference type="GO" id="GO:0004818">
    <property type="term" value="F:glutamate-tRNA ligase activity"/>
    <property type="evidence" value="ECO:0007669"/>
    <property type="project" value="UniProtKB-UniRule"/>
</dbReference>
<dbReference type="Gene3D" id="3.40.50.620">
    <property type="entry name" value="HUPs"/>
    <property type="match status" value="1"/>
</dbReference>
<dbReference type="NCBIfam" id="TIGR00464">
    <property type="entry name" value="gltX_bact"/>
    <property type="match status" value="1"/>
</dbReference>
<dbReference type="InterPro" id="IPR020752">
    <property type="entry name" value="Glu-tRNA-synth_I_codon-bd_sub1"/>
</dbReference>
<dbReference type="InterPro" id="IPR001412">
    <property type="entry name" value="aa-tRNA-synth_I_CS"/>
</dbReference>
<dbReference type="SUPFAM" id="SSF48163">
    <property type="entry name" value="An anticodon-binding domain of class I aminoacyl-tRNA synthetases"/>
    <property type="match status" value="1"/>
</dbReference>
<dbReference type="AlphaFoldDB" id="B9K7Q4"/>
<comment type="catalytic activity">
    <reaction evidence="8">
        <text>tRNA(Glu) + L-glutamate + ATP = L-glutamyl-tRNA(Glu) + AMP + diphosphate</text>
        <dbReference type="Rhea" id="RHEA:23540"/>
        <dbReference type="Rhea" id="RHEA-COMP:9663"/>
        <dbReference type="Rhea" id="RHEA-COMP:9680"/>
        <dbReference type="ChEBI" id="CHEBI:29985"/>
        <dbReference type="ChEBI" id="CHEBI:30616"/>
        <dbReference type="ChEBI" id="CHEBI:33019"/>
        <dbReference type="ChEBI" id="CHEBI:78442"/>
        <dbReference type="ChEBI" id="CHEBI:78520"/>
        <dbReference type="ChEBI" id="CHEBI:456215"/>
        <dbReference type="EC" id="6.1.1.17"/>
    </reaction>
</comment>
<gene>
    <name evidence="8" type="primary">gltX</name>
    <name evidence="11" type="ordered locus">CTN_0811</name>
</gene>
<keyword evidence="6 8" id="KW-0648">Protein biosynthesis</keyword>
<evidence type="ECO:0000256" key="2">
    <source>
        <dbReference type="ARBA" id="ARBA00022490"/>
    </source>
</evidence>
<dbReference type="Gene3D" id="1.10.1160.10">
    <property type="entry name" value="Glutamyl-trna Synthetase, Domain 2"/>
    <property type="match status" value="1"/>
</dbReference>
<dbReference type="Pfam" id="PF00749">
    <property type="entry name" value="tRNA-synt_1c"/>
    <property type="match status" value="1"/>
</dbReference>
<dbReference type="HOGENOM" id="CLU_015768_6_3_0"/>
<comment type="similarity">
    <text evidence="1 8">Belongs to the class-I aminoacyl-tRNA synthetase family. Glutamate--tRNA ligase type 1 subfamily.</text>
</comment>
<dbReference type="InterPro" id="IPR045462">
    <property type="entry name" value="aa-tRNA-synth_I_cd-bd"/>
</dbReference>
<feature type="short sequence motif" description="'HIGH' region" evidence="8">
    <location>
        <begin position="11"/>
        <end position="21"/>
    </location>
</feature>
<organism evidence="11 12">
    <name type="scientific">Thermotoga neapolitana (strain ATCC 49049 / DSM 4359 / NBRC 107923 / NS-E)</name>
    <dbReference type="NCBI Taxonomy" id="309803"/>
    <lineage>
        <taxon>Bacteria</taxon>
        <taxon>Thermotogati</taxon>
        <taxon>Thermotogota</taxon>
        <taxon>Thermotogae</taxon>
        <taxon>Thermotogales</taxon>
        <taxon>Thermotogaceae</taxon>
        <taxon>Thermotoga</taxon>
    </lineage>
</organism>
<dbReference type="PRINTS" id="PR00987">
    <property type="entry name" value="TRNASYNTHGLU"/>
</dbReference>
<keyword evidence="7 8" id="KW-0030">Aminoacyl-tRNA synthetase</keyword>
<keyword evidence="4 8" id="KW-0547">Nucleotide-binding</keyword>
<dbReference type="PANTHER" id="PTHR43311:SF2">
    <property type="entry name" value="GLUTAMATE--TRNA LIGASE, MITOCHONDRIAL-RELATED"/>
    <property type="match status" value="1"/>
</dbReference>
<dbReference type="Proteomes" id="UP000000445">
    <property type="component" value="Chromosome"/>
</dbReference>
<dbReference type="Gene3D" id="3.90.800.10">
    <property type="entry name" value="Glutamyl-tRNA Synthetase, Domain 3"/>
    <property type="match status" value="1"/>
</dbReference>
<dbReference type="InterPro" id="IPR000924">
    <property type="entry name" value="Glu/Gln-tRNA-synth"/>
</dbReference>
<dbReference type="GO" id="GO:0000049">
    <property type="term" value="F:tRNA binding"/>
    <property type="evidence" value="ECO:0007669"/>
    <property type="project" value="InterPro"/>
</dbReference>
<dbReference type="InterPro" id="IPR020751">
    <property type="entry name" value="aa-tRNA-synth_I_codon-bd_sub2"/>
</dbReference>
<dbReference type="CDD" id="cd00808">
    <property type="entry name" value="GluRS_core"/>
    <property type="match status" value="1"/>
</dbReference>
<evidence type="ECO:0000256" key="4">
    <source>
        <dbReference type="ARBA" id="ARBA00022741"/>
    </source>
</evidence>
<dbReference type="GO" id="GO:0008270">
    <property type="term" value="F:zinc ion binding"/>
    <property type="evidence" value="ECO:0007669"/>
    <property type="project" value="InterPro"/>
</dbReference>
<dbReference type="InterPro" id="IPR020058">
    <property type="entry name" value="Glu/Gln-tRNA-synth_Ib_cat-dom"/>
</dbReference>
<evidence type="ECO:0000256" key="6">
    <source>
        <dbReference type="ARBA" id="ARBA00022917"/>
    </source>
</evidence>
<comment type="subunit">
    <text evidence="8">Monomer.</text>
</comment>
<dbReference type="KEGG" id="tna:CTN_0811"/>
<dbReference type="Gene3D" id="1.10.10.350">
    <property type="match status" value="1"/>
</dbReference>
<dbReference type="EC" id="6.1.1.17" evidence="8"/>
<dbReference type="InterPro" id="IPR049940">
    <property type="entry name" value="GluQ/Sye"/>
</dbReference>
<comment type="caution">
    <text evidence="8">Lacks conserved residue(s) required for the propagation of feature annotation.</text>
</comment>
<keyword evidence="5 8" id="KW-0067">ATP-binding</keyword>
<dbReference type="Pfam" id="PF19269">
    <property type="entry name" value="Anticodon_2"/>
    <property type="match status" value="1"/>
</dbReference>
<feature type="domain" description="Aminoacyl-tRNA synthetase class I anticodon-binding" evidence="10">
    <location>
        <begin position="327"/>
        <end position="460"/>
    </location>
</feature>
<comment type="function">
    <text evidence="8">Catalyzes the attachment of glutamate to tRNA(Glu) in a two-step reaction: glutamate is first activated by ATP to form Glu-AMP and then transferred to the acceptor end of tRNA(Glu).</text>
</comment>
<dbReference type="PROSITE" id="PS00178">
    <property type="entry name" value="AA_TRNA_LIGASE_I"/>
    <property type="match status" value="1"/>
</dbReference>
<protein>
    <recommendedName>
        <fullName evidence="8">Glutamate--tRNA ligase</fullName>
        <ecNumber evidence="8">6.1.1.17</ecNumber>
    </recommendedName>
    <alternativeName>
        <fullName evidence="8">Glutamyl-tRNA synthetase</fullName>
        <shortName evidence="8">GluRS</shortName>
    </alternativeName>
</protein>
<dbReference type="InterPro" id="IPR008925">
    <property type="entry name" value="aa_tRNA-synth_I_cd-bd_sf"/>
</dbReference>
<comment type="subcellular location">
    <subcellularLocation>
        <location evidence="8">Cytoplasm</location>
    </subcellularLocation>
</comment>
<feature type="short sequence motif" description="'KMSKS' region" evidence="8">
    <location>
        <begin position="234"/>
        <end position="238"/>
    </location>
</feature>